<dbReference type="Pfam" id="PF00271">
    <property type="entry name" value="Helicase_C"/>
    <property type="match status" value="1"/>
</dbReference>
<dbReference type="EC" id="3.6.4.13" evidence="1"/>
<proteinExistence type="predicted"/>
<dbReference type="EMBL" id="JAAWWB010000034">
    <property type="protein sequence ID" value="KAG6741369.1"/>
    <property type="molecule type" value="Genomic_DNA"/>
</dbReference>
<dbReference type="AlphaFoldDB" id="A0A8X8C6H9"/>
<keyword evidence="5" id="KW-0067">ATP-binding</keyword>
<dbReference type="GO" id="GO:0005524">
    <property type="term" value="F:ATP binding"/>
    <property type="evidence" value="ECO:0007669"/>
    <property type="project" value="UniProtKB-KW"/>
</dbReference>
<keyword evidence="3" id="KW-0378">Hydrolase</keyword>
<keyword evidence="10" id="KW-1185">Reference proteome</keyword>
<dbReference type="PANTHER" id="PTHR18934:SF221">
    <property type="entry name" value="ATP-DEPENDENT RNA HELICASE DHX34-RELATED"/>
    <property type="match status" value="1"/>
</dbReference>
<dbReference type="InterPro" id="IPR014001">
    <property type="entry name" value="Helicase_ATP-bd"/>
</dbReference>
<dbReference type="PANTHER" id="PTHR18934">
    <property type="entry name" value="ATP-DEPENDENT RNA HELICASE"/>
    <property type="match status" value="1"/>
</dbReference>
<dbReference type="SMART" id="SM00487">
    <property type="entry name" value="DEXDc"/>
    <property type="match status" value="1"/>
</dbReference>
<dbReference type="GO" id="GO:0016787">
    <property type="term" value="F:hydrolase activity"/>
    <property type="evidence" value="ECO:0007669"/>
    <property type="project" value="UniProtKB-KW"/>
</dbReference>
<dbReference type="PROSITE" id="PS51194">
    <property type="entry name" value="HELICASE_CTER"/>
    <property type="match status" value="1"/>
</dbReference>
<dbReference type="OrthoDB" id="66977at2759"/>
<organism evidence="9 10">
    <name type="scientific">Populus tomentosa</name>
    <name type="common">Chinese white poplar</name>
    <dbReference type="NCBI Taxonomy" id="118781"/>
    <lineage>
        <taxon>Eukaryota</taxon>
        <taxon>Viridiplantae</taxon>
        <taxon>Streptophyta</taxon>
        <taxon>Embryophyta</taxon>
        <taxon>Tracheophyta</taxon>
        <taxon>Spermatophyta</taxon>
        <taxon>Magnoliopsida</taxon>
        <taxon>eudicotyledons</taxon>
        <taxon>Gunneridae</taxon>
        <taxon>Pentapetalae</taxon>
        <taxon>rosids</taxon>
        <taxon>fabids</taxon>
        <taxon>Malpighiales</taxon>
        <taxon>Salicaceae</taxon>
        <taxon>Saliceae</taxon>
        <taxon>Populus</taxon>
    </lineage>
</organism>
<comment type="caution">
    <text evidence="9">The sequence shown here is derived from an EMBL/GenBank/DDBJ whole genome shotgun (WGS) entry which is preliminary data.</text>
</comment>
<dbReference type="PROSITE" id="PS51192">
    <property type="entry name" value="HELICASE_ATP_BIND_1"/>
    <property type="match status" value="1"/>
</dbReference>
<accession>A0A8X8C6H9</accession>
<evidence type="ECO:0000313" key="10">
    <source>
        <dbReference type="Proteomes" id="UP000886885"/>
    </source>
</evidence>
<dbReference type="InterPro" id="IPR001650">
    <property type="entry name" value="Helicase_C-like"/>
</dbReference>
<evidence type="ECO:0000259" key="7">
    <source>
        <dbReference type="PROSITE" id="PS51192"/>
    </source>
</evidence>
<reference evidence="9" key="1">
    <citation type="journal article" date="2020" name="bioRxiv">
        <title>Hybrid origin of Populus tomentosa Carr. identified through genome sequencing and phylogenomic analysis.</title>
        <authorList>
            <person name="An X."/>
            <person name="Gao K."/>
            <person name="Chen Z."/>
            <person name="Li J."/>
            <person name="Yang X."/>
            <person name="Yang X."/>
            <person name="Zhou J."/>
            <person name="Guo T."/>
            <person name="Zhao T."/>
            <person name="Huang S."/>
            <person name="Miao D."/>
            <person name="Khan W.U."/>
            <person name="Rao P."/>
            <person name="Ye M."/>
            <person name="Lei B."/>
            <person name="Liao W."/>
            <person name="Wang J."/>
            <person name="Ji L."/>
            <person name="Li Y."/>
            <person name="Guo B."/>
            <person name="Mustafa N.S."/>
            <person name="Li S."/>
            <person name="Yun Q."/>
            <person name="Keller S.R."/>
            <person name="Mao J."/>
            <person name="Zhang R."/>
            <person name="Strauss S.H."/>
        </authorList>
    </citation>
    <scope>NUCLEOTIDE SEQUENCE</scope>
    <source>
        <strain evidence="9">GM15</strain>
        <tissue evidence="9">Leaf</tissue>
    </source>
</reference>
<dbReference type="Proteomes" id="UP000886885">
    <property type="component" value="Chromosome 17D"/>
</dbReference>
<protein>
    <recommendedName>
        <fullName evidence="1">RNA helicase</fullName>
        <ecNumber evidence="1">3.6.4.13</ecNumber>
    </recommendedName>
</protein>
<evidence type="ECO:0000256" key="2">
    <source>
        <dbReference type="ARBA" id="ARBA00022741"/>
    </source>
</evidence>
<comment type="catalytic activity">
    <reaction evidence="6">
        <text>ATP + H2O = ADP + phosphate + H(+)</text>
        <dbReference type="Rhea" id="RHEA:13065"/>
        <dbReference type="ChEBI" id="CHEBI:15377"/>
        <dbReference type="ChEBI" id="CHEBI:15378"/>
        <dbReference type="ChEBI" id="CHEBI:30616"/>
        <dbReference type="ChEBI" id="CHEBI:43474"/>
        <dbReference type="ChEBI" id="CHEBI:456216"/>
        <dbReference type="EC" id="3.6.4.13"/>
    </reaction>
</comment>
<keyword evidence="2" id="KW-0547">Nucleotide-binding</keyword>
<name>A0A8X8C6H9_POPTO</name>
<evidence type="ECO:0000313" key="9">
    <source>
        <dbReference type="EMBL" id="KAG6741369.1"/>
    </source>
</evidence>
<gene>
    <name evidence="9" type="ORF">POTOM_054603</name>
</gene>
<dbReference type="SMART" id="SM00490">
    <property type="entry name" value="HELICc"/>
    <property type="match status" value="1"/>
</dbReference>
<evidence type="ECO:0000259" key="8">
    <source>
        <dbReference type="PROSITE" id="PS51194"/>
    </source>
</evidence>
<keyword evidence="4" id="KW-0347">Helicase</keyword>
<feature type="domain" description="Helicase C-terminal" evidence="8">
    <location>
        <begin position="262"/>
        <end position="431"/>
    </location>
</feature>
<dbReference type="InterPro" id="IPR011545">
    <property type="entry name" value="DEAD/DEAH_box_helicase_dom"/>
</dbReference>
<dbReference type="GO" id="GO:0003724">
    <property type="term" value="F:RNA helicase activity"/>
    <property type="evidence" value="ECO:0007669"/>
    <property type="project" value="UniProtKB-EC"/>
</dbReference>
<sequence>MAHKDKIVEKILENRVTLIVGETGCGKSSQVPQFLLEENMKPILCTQPRRFAVVAVAKMVAKARNCELGAQVGYHIGHSKLISASSEIVFKTAGVLLDEMREKGLKALNYKAIILDEVHERSVESDLVLVCVKQFLLKNNDLRVVLMSATADIARYRDYFKDLGRGERVEVLAIANTNQQALFQRRVSYLEQASICFEGIIWLDEDLEEKSHSFSIINDFVLFLEQVTELLGTSSDLLAQTYCSGPNPSMAAADFKPEVHGLIFDLILHIHENEPDIEKGILVFLPTYLDLEQQWHRLNPLSSSFKVHILHGSIDTQQALLAMKILKSHRKVILATNIAEIICTIPKVAYVIDSCRSLQVFWDATRKKDSTRACLGSKSQADQRRGRTGRTCDGQIYRAINDPKGMRLWLAPARHSTGHIDGYPALNRFFVLLERNICIQSTLTNTMVETANYTVQIGRKEMILIGNWVHINDDEMKDTTVLLPKIEEEWCTFHNLVQSSLHNVSEIYEDILNSLHRFRPRFLGTCNDLPTWHAPYEFKHTCLLKCQPKGDNDTVVADDEHDEPSHEARKFFAVPFVAPSHFQTIKVAENLSKIVKG</sequence>
<dbReference type="CDD" id="cd17917">
    <property type="entry name" value="DEXHc_RHA-like"/>
    <property type="match status" value="1"/>
</dbReference>
<dbReference type="Pfam" id="PF00270">
    <property type="entry name" value="DEAD"/>
    <property type="match status" value="1"/>
</dbReference>
<evidence type="ECO:0000256" key="5">
    <source>
        <dbReference type="ARBA" id="ARBA00022840"/>
    </source>
</evidence>
<evidence type="ECO:0000256" key="6">
    <source>
        <dbReference type="ARBA" id="ARBA00047984"/>
    </source>
</evidence>
<dbReference type="GO" id="GO:0003723">
    <property type="term" value="F:RNA binding"/>
    <property type="evidence" value="ECO:0007669"/>
    <property type="project" value="TreeGrafter"/>
</dbReference>
<dbReference type="CDD" id="cd18791">
    <property type="entry name" value="SF2_C_RHA"/>
    <property type="match status" value="1"/>
</dbReference>
<evidence type="ECO:0000256" key="4">
    <source>
        <dbReference type="ARBA" id="ARBA00022806"/>
    </source>
</evidence>
<evidence type="ECO:0000256" key="1">
    <source>
        <dbReference type="ARBA" id="ARBA00012552"/>
    </source>
</evidence>
<evidence type="ECO:0000256" key="3">
    <source>
        <dbReference type="ARBA" id="ARBA00022801"/>
    </source>
</evidence>
<feature type="domain" description="Helicase ATP-binding" evidence="7">
    <location>
        <begin position="8"/>
        <end position="169"/>
    </location>
</feature>